<dbReference type="EMBL" id="KZ107854">
    <property type="protein sequence ID" value="OSS45308.1"/>
    <property type="molecule type" value="Genomic_DNA"/>
</dbReference>
<dbReference type="PANTHER" id="PTHR24148">
    <property type="entry name" value="ANKYRIN REPEAT DOMAIN-CONTAINING PROTEIN 39 HOMOLOG-RELATED"/>
    <property type="match status" value="1"/>
</dbReference>
<dbReference type="Pfam" id="PF26639">
    <property type="entry name" value="Het-6_barrel"/>
    <property type="match status" value="1"/>
</dbReference>
<dbReference type="InterPro" id="IPR010730">
    <property type="entry name" value="HET"/>
</dbReference>
<protein>
    <recommendedName>
        <fullName evidence="1">Heterokaryon incompatibility domain-containing protein</fullName>
    </recommendedName>
</protein>
<evidence type="ECO:0000313" key="2">
    <source>
        <dbReference type="EMBL" id="OSS45308.1"/>
    </source>
</evidence>
<dbReference type="PANTHER" id="PTHR24148:SF64">
    <property type="entry name" value="HETEROKARYON INCOMPATIBILITY DOMAIN-CONTAINING PROTEIN"/>
    <property type="match status" value="1"/>
</dbReference>
<gene>
    <name evidence="2" type="ORF">B5807_10331</name>
</gene>
<sequence>MTAYQYDELPSDAFRYLVLQPGLSGEPLCCSLHISRIDEVKYESVSYAWGTGQRDQDIVCDDKILKITPNLYNVLQRVRLPDAPRNLWADSICINQEDLEEKGRQVTIMGQIYRSAERVLICMGATGEEHGPNVLSLLQDISKMIDDGFDGISELIEGMERDGQWGEDWNPWDQFPHPDASAPVIHDPRWASINILVEQQWFQRGWVVREAGLAQQGLVIWGQTEFLWTDLMQALVWRHRRAVKTILIPAEDRFRSHLEAYEARNKARICVFYQNGSWKPCSLLDYLHFARALLLKDPRDRIYAFLDLSEDDTHQLHMVPNYNDSPEKVYRDFATNYVRTLKNLEILHYVKHDERSLQEGFMSWAPDWSKEEGNFIGFISTAANYPPLLSRDKQVPEPMVTEGGTLEVKGVIVDSICFASEVLQSSTTTPASLYRVWTSARQSQTKWPYRTAATLLEPFLDVLAVLGYYGDADSWYETRTAYMDCFERLDSEMQTHGTVTWDQDQVSRLKATPFHGFISAATSGKRFIVTERGYVGLAPAVAREGDACAIIFGCCSPCILREGNTTDGHIYLGSAIIAGRDEYDLKVWDPDLKGFGFTSCLGVEESKDWLEWDVEEQVIRLV</sequence>
<dbReference type="InParanoid" id="A0A1Y2LQW3"/>
<proteinExistence type="predicted"/>
<dbReference type="Proteomes" id="UP000193240">
    <property type="component" value="Unassembled WGS sequence"/>
</dbReference>
<dbReference type="InterPro" id="IPR052895">
    <property type="entry name" value="HetReg/Transcr_Mod"/>
</dbReference>
<organism evidence="2 3">
    <name type="scientific">Epicoccum nigrum</name>
    <name type="common">Soil fungus</name>
    <name type="synonym">Epicoccum purpurascens</name>
    <dbReference type="NCBI Taxonomy" id="105696"/>
    <lineage>
        <taxon>Eukaryota</taxon>
        <taxon>Fungi</taxon>
        <taxon>Dikarya</taxon>
        <taxon>Ascomycota</taxon>
        <taxon>Pezizomycotina</taxon>
        <taxon>Dothideomycetes</taxon>
        <taxon>Pleosporomycetidae</taxon>
        <taxon>Pleosporales</taxon>
        <taxon>Pleosporineae</taxon>
        <taxon>Didymellaceae</taxon>
        <taxon>Epicoccum</taxon>
    </lineage>
</organism>
<evidence type="ECO:0000313" key="3">
    <source>
        <dbReference type="Proteomes" id="UP000193240"/>
    </source>
</evidence>
<name>A0A1Y2LQW3_EPING</name>
<feature type="domain" description="Heterokaryon incompatibility" evidence="1">
    <location>
        <begin position="42"/>
        <end position="210"/>
    </location>
</feature>
<keyword evidence="3" id="KW-1185">Reference proteome</keyword>
<dbReference type="Pfam" id="PF06985">
    <property type="entry name" value="HET"/>
    <property type="match status" value="1"/>
</dbReference>
<evidence type="ECO:0000259" key="1">
    <source>
        <dbReference type="Pfam" id="PF06985"/>
    </source>
</evidence>
<dbReference type="AlphaFoldDB" id="A0A1Y2LQW3"/>
<reference evidence="2 3" key="1">
    <citation type="journal article" date="2017" name="Genome Announc.">
        <title>Genome sequence of the saprophytic ascomycete Epicoccum nigrum ICMP 19927 strain isolated from New Zealand.</title>
        <authorList>
            <person name="Fokin M."/>
            <person name="Fleetwood D."/>
            <person name="Weir B.S."/>
            <person name="Villas-Boas S.G."/>
        </authorList>
    </citation>
    <scope>NUCLEOTIDE SEQUENCE [LARGE SCALE GENOMIC DNA]</scope>
    <source>
        <strain evidence="2 3">ICMP 19927</strain>
    </source>
</reference>
<dbReference type="STRING" id="105696.A0A1Y2LQW3"/>
<dbReference type="OMA" id="DISSIWE"/>
<accession>A0A1Y2LQW3</accession>